<dbReference type="OrthoDB" id="8027159at2759"/>
<dbReference type="Proteomes" id="UP000887013">
    <property type="component" value="Unassembled WGS sequence"/>
</dbReference>
<dbReference type="EMBL" id="BMAW01037888">
    <property type="protein sequence ID" value="GFU50344.1"/>
    <property type="molecule type" value="Genomic_DNA"/>
</dbReference>
<sequence>MITLIKKQVDIVSHEAHNKPYPAVKKIANEETKCCIVFDASSHSPVHPSLIDTLEIGPNLLPDIIATLLSFRLSKIATWNFIASRMAWWERLIGISNNICERYSDEQF</sequence>
<protein>
    <submittedName>
        <fullName evidence="2">Uncharacterized protein</fullName>
    </submittedName>
</protein>
<dbReference type="EMBL" id="BMAW01021018">
    <property type="protein sequence ID" value="GFT71099.1"/>
    <property type="molecule type" value="Genomic_DNA"/>
</dbReference>
<dbReference type="AlphaFoldDB" id="A0A8X6QWR7"/>
<proteinExistence type="predicted"/>
<evidence type="ECO:0000313" key="2">
    <source>
        <dbReference type="EMBL" id="GFU50344.1"/>
    </source>
</evidence>
<evidence type="ECO:0000313" key="3">
    <source>
        <dbReference type="Proteomes" id="UP000887013"/>
    </source>
</evidence>
<gene>
    <name evidence="2" type="ORF">NPIL_279871</name>
    <name evidence="1" type="ORF">NPIL_540641</name>
</gene>
<name>A0A8X6QWR7_NEPPI</name>
<evidence type="ECO:0000313" key="1">
    <source>
        <dbReference type="EMBL" id="GFT71099.1"/>
    </source>
</evidence>
<keyword evidence="3" id="KW-1185">Reference proteome</keyword>
<organism evidence="2 3">
    <name type="scientific">Nephila pilipes</name>
    <name type="common">Giant wood spider</name>
    <name type="synonym">Nephila maculata</name>
    <dbReference type="NCBI Taxonomy" id="299642"/>
    <lineage>
        <taxon>Eukaryota</taxon>
        <taxon>Metazoa</taxon>
        <taxon>Ecdysozoa</taxon>
        <taxon>Arthropoda</taxon>
        <taxon>Chelicerata</taxon>
        <taxon>Arachnida</taxon>
        <taxon>Araneae</taxon>
        <taxon>Araneomorphae</taxon>
        <taxon>Entelegynae</taxon>
        <taxon>Araneoidea</taxon>
        <taxon>Nephilidae</taxon>
        <taxon>Nephila</taxon>
    </lineage>
</organism>
<comment type="caution">
    <text evidence="2">The sequence shown here is derived from an EMBL/GenBank/DDBJ whole genome shotgun (WGS) entry which is preliminary data.</text>
</comment>
<reference evidence="2" key="1">
    <citation type="submission" date="2020-08" db="EMBL/GenBank/DDBJ databases">
        <title>Multicomponent nature underlies the extraordinary mechanical properties of spider dragline silk.</title>
        <authorList>
            <person name="Kono N."/>
            <person name="Nakamura H."/>
            <person name="Mori M."/>
            <person name="Yoshida Y."/>
            <person name="Ohtoshi R."/>
            <person name="Malay A.D."/>
            <person name="Moran D.A.P."/>
            <person name="Tomita M."/>
            <person name="Numata K."/>
            <person name="Arakawa K."/>
        </authorList>
    </citation>
    <scope>NUCLEOTIDE SEQUENCE</scope>
</reference>
<accession>A0A8X6QWR7</accession>